<gene>
    <name evidence="2" type="ORF">O9H85_23540</name>
</gene>
<name>A0ABT4QEL5_9BACL</name>
<feature type="transmembrane region" description="Helical" evidence="1">
    <location>
        <begin position="46"/>
        <end position="64"/>
    </location>
</feature>
<proteinExistence type="predicted"/>
<dbReference type="Proteomes" id="UP001527882">
    <property type="component" value="Unassembled WGS sequence"/>
</dbReference>
<feature type="transmembrane region" description="Helical" evidence="1">
    <location>
        <begin position="169"/>
        <end position="189"/>
    </location>
</feature>
<feature type="transmembrane region" description="Helical" evidence="1">
    <location>
        <begin position="140"/>
        <end position="163"/>
    </location>
</feature>
<keyword evidence="1" id="KW-1133">Transmembrane helix</keyword>
<accession>A0ABT4QEL5</accession>
<keyword evidence="1" id="KW-0472">Membrane</keyword>
<evidence type="ECO:0000313" key="3">
    <source>
        <dbReference type="Proteomes" id="UP001527882"/>
    </source>
</evidence>
<protein>
    <recommendedName>
        <fullName evidence="4">DUF624 domain-containing protein</fullName>
    </recommendedName>
</protein>
<comment type="caution">
    <text evidence="2">The sequence shown here is derived from an EMBL/GenBank/DDBJ whole genome shotgun (WGS) entry which is preliminary data.</text>
</comment>
<reference evidence="2 3" key="1">
    <citation type="submission" date="2022-12" db="EMBL/GenBank/DDBJ databases">
        <title>Draft genome sequence of Paenibacillus sp. dW9.</title>
        <authorList>
            <person name="Choi E.-W."/>
            <person name="Kim D.-U."/>
        </authorList>
    </citation>
    <scope>NUCLEOTIDE SEQUENCE [LARGE SCALE GENOMIC DNA]</scope>
    <source>
        <strain evidence="3">dW9</strain>
    </source>
</reference>
<evidence type="ECO:0000256" key="1">
    <source>
        <dbReference type="SAM" id="Phobius"/>
    </source>
</evidence>
<feature type="transmembrane region" description="Helical" evidence="1">
    <location>
        <begin position="101"/>
        <end position="119"/>
    </location>
</feature>
<feature type="transmembrane region" description="Helical" evidence="1">
    <location>
        <begin position="76"/>
        <end position="95"/>
    </location>
</feature>
<dbReference type="EMBL" id="JAQAGZ010000016">
    <property type="protein sequence ID" value="MCZ8515329.1"/>
    <property type="molecule type" value="Genomic_DNA"/>
</dbReference>
<dbReference type="RefSeq" id="WP_269883856.1">
    <property type="nucleotide sequence ID" value="NZ_JAQAGZ010000016.1"/>
</dbReference>
<keyword evidence="1" id="KW-0812">Transmembrane</keyword>
<organism evidence="2 3">
    <name type="scientific">Paenibacillus gyeongsangnamensis</name>
    <dbReference type="NCBI Taxonomy" id="3388067"/>
    <lineage>
        <taxon>Bacteria</taxon>
        <taxon>Bacillati</taxon>
        <taxon>Bacillota</taxon>
        <taxon>Bacilli</taxon>
        <taxon>Bacillales</taxon>
        <taxon>Paenibacillaceae</taxon>
        <taxon>Paenibacillus</taxon>
    </lineage>
</organism>
<feature type="transmembrane region" description="Helical" evidence="1">
    <location>
        <begin position="15"/>
        <end position="34"/>
    </location>
</feature>
<evidence type="ECO:0000313" key="2">
    <source>
        <dbReference type="EMBL" id="MCZ8515329.1"/>
    </source>
</evidence>
<sequence length="199" mass="22799">MLNQMLEFYDKRQKLVEGIIESIYFFSMTVLIFVSHNVDGFIESHTFKFFAAMYMSFGLWTYEMKNHAFKKMLIDLFVKFSGIFAAAIVIAKLTGVVKLTGLYSSVFYPLTVVILYMLANRKSKWGSDFHGSSAEYLNHRFGRAVSVVPKIILFFAVLVPGILNASVKMFLISLVIGFAIEYIFVAMCFRKNRPKKLEA</sequence>
<evidence type="ECO:0008006" key="4">
    <source>
        <dbReference type="Google" id="ProtNLM"/>
    </source>
</evidence>
<keyword evidence="3" id="KW-1185">Reference proteome</keyword>